<dbReference type="EMBL" id="CP031699">
    <property type="protein sequence ID" value="QEY24277.1"/>
    <property type="molecule type" value="Genomic_DNA"/>
</dbReference>
<proteinExistence type="predicted"/>
<keyword evidence="1" id="KW-0812">Transmembrane</keyword>
<organism evidence="2 3">
    <name type="scientific">Neisseria animalis</name>
    <dbReference type="NCBI Taxonomy" id="492"/>
    <lineage>
        <taxon>Bacteria</taxon>
        <taxon>Pseudomonadati</taxon>
        <taxon>Pseudomonadota</taxon>
        <taxon>Betaproteobacteria</taxon>
        <taxon>Neisseriales</taxon>
        <taxon>Neisseriaceae</taxon>
        <taxon>Neisseria</taxon>
    </lineage>
</organism>
<evidence type="ECO:0000313" key="3">
    <source>
        <dbReference type="Proteomes" id="UP000325536"/>
    </source>
</evidence>
<dbReference type="AlphaFoldDB" id="A0A5P3MRP1"/>
<evidence type="ECO:0000256" key="1">
    <source>
        <dbReference type="SAM" id="Phobius"/>
    </source>
</evidence>
<evidence type="ECO:0000313" key="2">
    <source>
        <dbReference type="EMBL" id="QEY24277.1"/>
    </source>
</evidence>
<sequence>MMWCVFVLLNLATAGWIFYNLFDPSLPLLSLVVSMPIAAFALVCVSPLTAAIACVAGFFIAGMLTLFRPKT</sequence>
<gene>
    <name evidence="2" type="ORF">D0T90_07070</name>
</gene>
<name>A0A5P3MRP1_NEIAN</name>
<dbReference type="KEGG" id="naq:D0T90_07070"/>
<keyword evidence="1" id="KW-0472">Membrane</keyword>
<accession>A0A5P3MRP1</accession>
<reference evidence="2 3" key="1">
    <citation type="submission" date="2018-08" db="EMBL/GenBank/DDBJ databases">
        <title>Neisseria animalis ATCC 49930 complete genome.</title>
        <authorList>
            <person name="Veseli I.A."/>
            <person name="Mascarenhas dos Santos A.C."/>
            <person name="Buttler R."/>
            <person name="Pombert J.-F."/>
        </authorList>
    </citation>
    <scope>NUCLEOTIDE SEQUENCE [LARGE SCALE GENOMIC DNA]</scope>
    <source>
        <strain evidence="2 3">ATCC 49930</strain>
    </source>
</reference>
<dbReference type="Proteomes" id="UP000325536">
    <property type="component" value="Chromosome"/>
</dbReference>
<keyword evidence="1" id="KW-1133">Transmembrane helix</keyword>
<feature type="transmembrane region" description="Helical" evidence="1">
    <location>
        <begin position="38"/>
        <end position="67"/>
    </location>
</feature>
<protein>
    <submittedName>
        <fullName evidence="2">Uncharacterized protein</fullName>
    </submittedName>
</protein>
<keyword evidence="3" id="KW-1185">Reference proteome</keyword>